<reference evidence="10" key="1">
    <citation type="submission" date="2016-09" db="EMBL/GenBank/DDBJ databases">
        <authorList>
            <person name="Gulvik C.A."/>
        </authorList>
    </citation>
    <scope>NUCLEOTIDE SEQUENCE [LARGE SCALE GENOMIC DNA]</scope>
    <source>
        <strain evidence="10">LMG 26676</strain>
    </source>
</reference>
<dbReference type="InterPro" id="IPR006680">
    <property type="entry name" value="Amidohydro-rel"/>
</dbReference>
<comment type="caution">
    <text evidence="9">The sequence shown here is derived from an EMBL/GenBank/DDBJ whole genome shotgun (WGS) entry which is preliminary data.</text>
</comment>
<dbReference type="OrthoDB" id="9775607at2"/>
<dbReference type="InterPro" id="IPR011059">
    <property type="entry name" value="Metal-dep_hydrolase_composite"/>
</dbReference>
<dbReference type="Pfam" id="PF01979">
    <property type="entry name" value="Amidohydro_1"/>
    <property type="match status" value="1"/>
</dbReference>
<dbReference type="SUPFAM" id="SSF51556">
    <property type="entry name" value="Metallo-dependent hydrolases"/>
    <property type="match status" value="1"/>
</dbReference>
<dbReference type="Gene3D" id="3.20.20.140">
    <property type="entry name" value="Metal-dependent hydrolases"/>
    <property type="match status" value="1"/>
</dbReference>
<dbReference type="Pfam" id="PF13382">
    <property type="entry name" value="Adenine_deam_C"/>
    <property type="match status" value="1"/>
</dbReference>
<dbReference type="PANTHER" id="PTHR11113">
    <property type="entry name" value="N-ACETYLGLUCOSAMINE-6-PHOSPHATE DEACETYLASE"/>
    <property type="match status" value="1"/>
</dbReference>
<evidence type="ECO:0000259" key="8">
    <source>
        <dbReference type="Pfam" id="PF13382"/>
    </source>
</evidence>
<evidence type="ECO:0000313" key="9">
    <source>
        <dbReference type="EMBL" id="OEG20211.1"/>
    </source>
</evidence>
<dbReference type="AlphaFoldDB" id="A0A1E5H5K5"/>
<evidence type="ECO:0000313" key="10">
    <source>
        <dbReference type="Proteomes" id="UP000094469"/>
    </source>
</evidence>
<dbReference type="EMBL" id="MIKC01000042">
    <property type="protein sequence ID" value="OEG20211.1"/>
    <property type="molecule type" value="Genomic_DNA"/>
</dbReference>
<evidence type="ECO:0000256" key="6">
    <source>
        <dbReference type="HAMAP-Rule" id="MF_01518"/>
    </source>
</evidence>
<dbReference type="HAMAP" id="MF_01518">
    <property type="entry name" value="Adenine_deamin"/>
    <property type="match status" value="1"/>
</dbReference>
<proteinExistence type="inferred from homology"/>
<dbReference type="Gene3D" id="2.30.40.10">
    <property type="entry name" value="Urease, subunit C, domain 1"/>
    <property type="match status" value="1"/>
</dbReference>
<gene>
    <name evidence="6" type="primary">ade</name>
    <name evidence="9" type="ORF">BCR24_09835</name>
</gene>
<evidence type="ECO:0000256" key="1">
    <source>
        <dbReference type="ARBA" id="ARBA00006773"/>
    </source>
</evidence>
<comment type="similarity">
    <text evidence="1 6">Belongs to the metallo-dependent hydrolases superfamily. Adenine deaminase family.</text>
</comment>
<dbReference type="InterPro" id="IPR032466">
    <property type="entry name" value="Metal_Hydrolase"/>
</dbReference>
<dbReference type="RefSeq" id="WP_069641527.1">
    <property type="nucleotide sequence ID" value="NZ_JAFBEZ010000008.1"/>
</dbReference>
<dbReference type="CDD" id="cd01295">
    <property type="entry name" value="AdeC"/>
    <property type="match status" value="1"/>
</dbReference>
<dbReference type="EC" id="3.5.4.2" evidence="2 6"/>
<comment type="cofactor">
    <cofactor evidence="6">
        <name>Mn(2+)</name>
        <dbReference type="ChEBI" id="CHEBI:29035"/>
    </cofactor>
</comment>
<keyword evidence="3 6" id="KW-0378">Hydrolase</keyword>
<organism evidence="9 10">
    <name type="scientific">Enterococcus ureilyticus</name>
    <dbReference type="NCBI Taxonomy" id="1131292"/>
    <lineage>
        <taxon>Bacteria</taxon>
        <taxon>Bacillati</taxon>
        <taxon>Bacillota</taxon>
        <taxon>Bacilli</taxon>
        <taxon>Lactobacillales</taxon>
        <taxon>Enterococcaceae</taxon>
        <taxon>Enterococcus</taxon>
    </lineage>
</organism>
<accession>A0A1E5H5K5</accession>
<dbReference type="Proteomes" id="UP000094469">
    <property type="component" value="Unassembled WGS sequence"/>
</dbReference>
<comment type="catalytic activity">
    <reaction evidence="5 6">
        <text>adenine + H2O + H(+) = hypoxanthine + NH4(+)</text>
        <dbReference type="Rhea" id="RHEA:23688"/>
        <dbReference type="ChEBI" id="CHEBI:15377"/>
        <dbReference type="ChEBI" id="CHEBI:15378"/>
        <dbReference type="ChEBI" id="CHEBI:16708"/>
        <dbReference type="ChEBI" id="CHEBI:17368"/>
        <dbReference type="ChEBI" id="CHEBI:28938"/>
        <dbReference type="EC" id="3.5.4.2"/>
    </reaction>
</comment>
<evidence type="ECO:0000256" key="3">
    <source>
        <dbReference type="ARBA" id="ARBA00022801"/>
    </source>
</evidence>
<dbReference type="PANTHER" id="PTHR11113:SF2">
    <property type="entry name" value="ADENINE DEAMINASE"/>
    <property type="match status" value="1"/>
</dbReference>
<feature type="domain" description="Adenine deaminase C-terminal" evidence="8">
    <location>
        <begin position="395"/>
        <end position="560"/>
    </location>
</feature>
<dbReference type="SUPFAM" id="SSF51338">
    <property type="entry name" value="Composite domain of metallo-dependent hydrolases"/>
    <property type="match status" value="1"/>
</dbReference>
<dbReference type="InterPro" id="IPR006679">
    <property type="entry name" value="Adenine_deam"/>
</dbReference>
<keyword evidence="10" id="KW-1185">Reference proteome</keyword>
<dbReference type="GO" id="GO:0000034">
    <property type="term" value="F:adenine deaminase activity"/>
    <property type="evidence" value="ECO:0007669"/>
    <property type="project" value="UniProtKB-UniRule"/>
</dbReference>
<feature type="domain" description="Amidohydrolase-related" evidence="7">
    <location>
        <begin position="55"/>
        <end position="337"/>
    </location>
</feature>
<dbReference type="InterPro" id="IPR026912">
    <property type="entry name" value="Adenine_deam_C"/>
</dbReference>
<sequence>MKVDMIIQNAWVFQTATQSFIKKNVSIKDGKFYYISQAEMQNLTPKKIIKAENQYMIPGLIDAHMHIESSMTTPTIFSKAVLRFGVTTVVADAHEMANVFGLEGLDEFMKAETELDIFHAIPSSVPSTTPELETTGGIIGLPEVAELLKNPKIICLGEAMNFKGIAYEPESLIRKIIDLCKKERPTMPLEGHCPKIYEEELADFLFSGITSDHTHQFPVSLKEKIEAGVFIQFQNKSITPENMQVIIENEFYEYASIITDDIMADDLLNGHLNENVKKAIKAGLPIEKAIYMTTYTPARRMGFHDRGEIAPGRIADFILLSDLENFSFDAVYKAGEKVYEKGAAIDYPEVIEQFPASYRQSVHCKALTTDDLVIKIATEKESVRCNVIQKQEVGTFTERITKEIPVKNGILQWQEADCALLIVMERYGKNGNTSFSLMDKPITEKGAIATTWAHDHHNVMVMGNTPEDIVLAQNKLVAIQGGYIVVSNGEITGECPLPIGGILSQAPIEELGSSLQKVRSSMQALGYRNMNEIMSFSTLSLPVSPAIKVTDMGMMDTKTQEFYPLIFPEDGVLLNEDID</sequence>
<dbReference type="STRING" id="1131292.BCR24_09835"/>
<evidence type="ECO:0000259" key="7">
    <source>
        <dbReference type="Pfam" id="PF01979"/>
    </source>
</evidence>
<evidence type="ECO:0000256" key="5">
    <source>
        <dbReference type="ARBA" id="ARBA00047720"/>
    </source>
</evidence>
<name>A0A1E5H5K5_9ENTE</name>
<protein>
    <recommendedName>
        <fullName evidence="2 6">Adenine deaminase</fullName>
        <shortName evidence="6">Adenase</shortName>
        <shortName evidence="6">Adenine aminase</shortName>
        <ecNumber evidence="2 6">3.5.4.2</ecNumber>
    </recommendedName>
</protein>
<evidence type="ECO:0000256" key="4">
    <source>
        <dbReference type="ARBA" id="ARBA00023211"/>
    </source>
</evidence>
<evidence type="ECO:0000256" key="2">
    <source>
        <dbReference type="ARBA" id="ARBA00012782"/>
    </source>
</evidence>
<keyword evidence="4 6" id="KW-0464">Manganese</keyword>
<dbReference type="GO" id="GO:0006146">
    <property type="term" value="P:adenine catabolic process"/>
    <property type="evidence" value="ECO:0007669"/>
    <property type="project" value="InterPro"/>
</dbReference>